<keyword evidence="3" id="KW-0949">S-adenosyl-L-methionine</keyword>
<dbReference type="InterPro" id="IPR034391">
    <property type="entry name" value="AdoMet-like_SPASM_containing"/>
</dbReference>
<dbReference type="InterPro" id="IPR023885">
    <property type="entry name" value="4Fe4S-binding_SPASM_dom"/>
</dbReference>
<evidence type="ECO:0000256" key="2">
    <source>
        <dbReference type="ARBA" id="ARBA00022485"/>
    </source>
</evidence>
<keyword evidence="2" id="KW-0004">4Fe-4S</keyword>
<dbReference type="GO" id="GO:0003824">
    <property type="term" value="F:catalytic activity"/>
    <property type="evidence" value="ECO:0007669"/>
    <property type="project" value="InterPro"/>
</dbReference>
<dbReference type="SFLD" id="SFLDG01387">
    <property type="entry name" value="BtrN-like_SPASM_domain_contain"/>
    <property type="match status" value="1"/>
</dbReference>
<gene>
    <name evidence="8" type="ORF">GMD50_18635</name>
</gene>
<protein>
    <submittedName>
        <fullName evidence="8">Radical SAM protein</fullName>
    </submittedName>
</protein>
<dbReference type="SUPFAM" id="SSF102114">
    <property type="entry name" value="Radical SAM enzymes"/>
    <property type="match status" value="1"/>
</dbReference>
<evidence type="ECO:0000256" key="6">
    <source>
        <dbReference type="ARBA" id="ARBA00023014"/>
    </source>
</evidence>
<evidence type="ECO:0000256" key="1">
    <source>
        <dbReference type="ARBA" id="ARBA00001966"/>
    </source>
</evidence>
<reference evidence="8 9" key="1">
    <citation type="journal article" date="2019" name="Nat. Med.">
        <title>A library of human gut bacterial isolates paired with longitudinal multiomics data enables mechanistic microbiome research.</title>
        <authorList>
            <person name="Poyet M."/>
            <person name="Groussin M."/>
            <person name="Gibbons S.M."/>
            <person name="Avila-Pacheco J."/>
            <person name="Jiang X."/>
            <person name="Kearney S.M."/>
            <person name="Perrotta A.R."/>
            <person name="Berdy B."/>
            <person name="Zhao S."/>
            <person name="Lieberman T.D."/>
            <person name="Swanson P.K."/>
            <person name="Smith M."/>
            <person name="Roesemann S."/>
            <person name="Alexander J.E."/>
            <person name="Rich S.A."/>
            <person name="Livny J."/>
            <person name="Vlamakis H."/>
            <person name="Clish C."/>
            <person name="Bullock K."/>
            <person name="Deik A."/>
            <person name="Scott J."/>
            <person name="Pierce K.A."/>
            <person name="Xavier R.J."/>
            <person name="Alm E.J."/>
        </authorList>
    </citation>
    <scope>NUCLEOTIDE SEQUENCE [LARGE SCALE GENOMIC DNA]</scope>
    <source>
        <strain evidence="8 9">BIOML-A1</strain>
    </source>
</reference>
<name>A0A6L6L9D7_9FIRM</name>
<dbReference type="CDD" id="cd01335">
    <property type="entry name" value="Radical_SAM"/>
    <property type="match status" value="1"/>
</dbReference>
<comment type="caution">
    <text evidence="8">The sequence shown here is derived from an EMBL/GenBank/DDBJ whole genome shotgun (WGS) entry which is preliminary data.</text>
</comment>
<sequence length="343" mass="39284">MEAKIQPKILAEKRKELGRIVPIDVPFSVQIDICSACNFKCNFCFHSDIAAVEKANVKFGSMSYELFCKIIDDMKREWKTKGKVKKLRLFKVGEPLLNKNVCEMIHYAKSADVAEKIEITTNGSMLNPELNQKLIDAGLDILNISVNGINEAQYKKVCNYEMSFDEYLSNIRDFYERKADKCRLTIKYSDIGYTDEINQKFYEIFSDKCDEMFVETISDTLWQDTNISKNVKKAQVGTYGDEIVQKKVCPFLFTTLVINESGIAHLCCVDWKNEYMLGDLNKESINSIWTGVILRKYQMLHLKGNKDKMDLCKKCQSLSANTPDNLDLYADQVLARMESGGIS</sequence>
<dbReference type="Gene3D" id="3.20.20.70">
    <property type="entry name" value="Aldolase class I"/>
    <property type="match status" value="1"/>
</dbReference>
<dbReference type="GO" id="GO:0046872">
    <property type="term" value="F:metal ion binding"/>
    <property type="evidence" value="ECO:0007669"/>
    <property type="project" value="UniProtKB-KW"/>
</dbReference>
<dbReference type="PANTHER" id="PTHR43787">
    <property type="entry name" value="FEMO COFACTOR BIOSYNTHESIS PROTEIN NIFB-RELATED"/>
    <property type="match status" value="1"/>
</dbReference>
<dbReference type="InterPro" id="IPR058240">
    <property type="entry name" value="rSAM_sf"/>
</dbReference>
<evidence type="ECO:0000256" key="5">
    <source>
        <dbReference type="ARBA" id="ARBA00023004"/>
    </source>
</evidence>
<feature type="domain" description="Radical SAM core" evidence="7">
    <location>
        <begin position="23"/>
        <end position="250"/>
    </location>
</feature>
<dbReference type="Pfam" id="PF13186">
    <property type="entry name" value="SPASM"/>
    <property type="match status" value="1"/>
</dbReference>
<evidence type="ECO:0000256" key="3">
    <source>
        <dbReference type="ARBA" id="ARBA00022691"/>
    </source>
</evidence>
<evidence type="ECO:0000259" key="7">
    <source>
        <dbReference type="PROSITE" id="PS51918"/>
    </source>
</evidence>
<dbReference type="AlphaFoldDB" id="A0A6L6L9D7"/>
<organism evidence="8 9">
    <name type="scientific">Roseburia intestinalis</name>
    <dbReference type="NCBI Taxonomy" id="166486"/>
    <lineage>
        <taxon>Bacteria</taxon>
        <taxon>Bacillati</taxon>
        <taxon>Bacillota</taxon>
        <taxon>Clostridia</taxon>
        <taxon>Lachnospirales</taxon>
        <taxon>Lachnospiraceae</taxon>
        <taxon>Roseburia</taxon>
    </lineage>
</organism>
<dbReference type="PROSITE" id="PS51918">
    <property type="entry name" value="RADICAL_SAM"/>
    <property type="match status" value="1"/>
</dbReference>
<dbReference type="Proteomes" id="UP000478483">
    <property type="component" value="Unassembled WGS sequence"/>
</dbReference>
<dbReference type="InterPro" id="IPR013785">
    <property type="entry name" value="Aldolase_TIM"/>
</dbReference>
<evidence type="ECO:0000313" key="8">
    <source>
        <dbReference type="EMBL" id="MTR87008.1"/>
    </source>
</evidence>
<proteinExistence type="predicted"/>
<dbReference type="SFLD" id="SFLDG01067">
    <property type="entry name" value="SPASM/twitch_domain_containing"/>
    <property type="match status" value="1"/>
</dbReference>
<dbReference type="RefSeq" id="WP_118413513.1">
    <property type="nucleotide sequence ID" value="NZ_QRPI01000031.1"/>
</dbReference>
<accession>A0A6L6L9D7</accession>
<dbReference type="GO" id="GO:0051539">
    <property type="term" value="F:4 iron, 4 sulfur cluster binding"/>
    <property type="evidence" value="ECO:0007669"/>
    <property type="project" value="UniProtKB-KW"/>
</dbReference>
<keyword evidence="4" id="KW-0479">Metal-binding</keyword>
<comment type="cofactor">
    <cofactor evidence="1">
        <name>[4Fe-4S] cluster</name>
        <dbReference type="ChEBI" id="CHEBI:49883"/>
    </cofactor>
</comment>
<evidence type="ECO:0000313" key="9">
    <source>
        <dbReference type="Proteomes" id="UP000478483"/>
    </source>
</evidence>
<evidence type="ECO:0000256" key="4">
    <source>
        <dbReference type="ARBA" id="ARBA00022723"/>
    </source>
</evidence>
<dbReference type="Pfam" id="PF04055">
    <property type="entry name" value="Radical_SAM"/>
    <property type="match status" value="1"/>
</dbReference>
<dbReference type="SFLD" id="SFLDS00029">
    <property type="entry name" value="Radical_SAM"/>
    <property type="match status" value="1"/>
</dbReference>
<dbReference type="EMBL" id="WNAJ01000035">
    <property type="protein sequence ID" value="MTR87008.1"/>
    <property type="molecule type" value="Genomic_DNA"/>
</dbReference>
<keyword evidence="6" id="KW-0411">Iron-sulfur</keyword>
<dbReference type="PANTHER" id="PTHR43787:SF3">
    <property type="entry name" value="ARYLSULFATASE REGULATORY PROTEIN"/>
    <property type="match status" value="1"/>
</dbReference>
<keyword evidence="5" id="KW-0408">Iron</keyword>
<dbReference type="InterPro" id="IPR007197">
    <property type="entry name" value="rSAM"/>
</dbReference>